<sequence length="101" mass="11031">MIVPFSSETRLSQILRELVDLPKEAQGSSFRSHRSLEDGMICVAISLLADRTIGGWRGSNGSRSPFMEATKTETRICWASSRAPTHGLLSRSSIFFAVSAA</sequence>
<name>A0A444FDL7_ENSVE</name>
<proteinExistence type="predicted"/>
<dbReference type="Proteomes" id="UP000290560">
    <property type="component" value="Unassembled WGS sequence"/>
</dbReference>
<evidence type="ECO:0000313" key="1">
    <source>
        <dbReference type="EMBL" id="RZR75025.1"/>
    </source>
</evidence>
<protein>
    <submittedName>
        <fullName evidence="1">Uncharacterized protein</fullName>
    </submittedName>
</protein>
<dbReference type="EMBL" id="KV876504">
    <property type="protein sequence ID" value="RZR75025.1"/>
    <property type="molecule type" value="Genomic_DNA"/>
</dbReference>
<accession>A0A444FDL7</accession>
<dbReference type="AlphaFoldDB" id="A0A444FDL7"/>
<reference evidence="1" key="1">
    <citation type="journal article" date="2018" name="Data Brief">
        <title>Genome sequence data from 17 accessions of Ensete ventricosum, a staple food crop for millions in Ethiopia.</title>
        <authorList>
            <person name="Yemataw Z."/>
            <person name="Muzemil S."/>
            <person name="Ambachew D."/>
            <person name="Tripathi L."/>
            <person name="Tesfaye K."/>
            <person name="Chala A."/>
            <person name="Farbos A."/>
            <person name="O'Neill P."/>
            <person name="Moore K."/>
            <person name="Grant M."/>
            <person name="Studholme D.J."/>
        </authorList>
    </citation>
    <scope>NUCLEOTIDE SEQUENCE [LARGE SCALE GENOMIC DNA]</scope>
    <source>
        <tissue evidence="1">Leaf</tissue>
    </source>
</reference>
<organism evidence="1">
    <name type="scientific">Ensete ventricosum</name>
    <name type="common">Abyssinian banana</name>
    <name type="synonym">Musa ensete</name>
    <dbReference type="NCBI Taxonomy" id="4639"/>
    <lineage>
        <taxon>Eukaryota</taxon>
        <taxon>Viridiplantae</taxon>
        <taxon>Streptophyta</taxon>
        <taxon>Embryophyta</taxon>
        <taxon>Tracheophyta</taxon>
        <taxon>Spermatophyta</taxon>
        <taxon>Magnoliopsida</taxon>
        <taxon>Liliopsida</taxon>
        <taxon>Zingiberales</taxon>
        <taxon>Musaceae</taxon>
        <taxon>Ensete</taxon>
    </lineage>
</organism>
<gene>
    <name evidence="1" type="ORF">BHM03_00047927</name>
</gene>